<dbReference type="PRINTS" id="PR01438">
    <property type="entry name" value="UNVRSLSTRESS"/>
</dbReference>
<organism evidence="3 4">
    <name type="scientific">Allochromatium warmingii</name>
    <name type="common">Chromatium warmingii</name>
    <dbReference type="NCBI Taxonomy" id="61595"/>
    <lineage>
        <taxon>Bacteria</taxon>
        <taxon>Pseudomonadati</taxon>
        <taxon>Pseudomonadota</taxon>
        <taxon>Gammaproteobacteria</taxon>
        <taxon>Chromatiales</taxon>
        <taxon>Chromatiaceae</taxon>
        <taxon>Allochromatium</taxon>
    </lineage>
</organism>
<dbReference type="OrthoDB" id="5567285at2"/>
<keyword evidence="4" id="KW-1185">Reference proteome</keyword>
<dbReference type="RefSeq" id="WP_091331895.1">
    <property type="nucleotide sequence ID" value="NZ_FNOW01000003.1"/>
</dbReference>
<dbReference type="AlphaFoldDB" id="A0A1H3BI54"/>
<sequence>MTFLLPVDGSESADHAVSYLIRLVKAFDAVTIHLLTVRDPVAVWEVRRFLTAEEITAIQRAEGEAELRSACALLEAAGLPYTAEVRFGAVAQTIADYAVEQGCEVIVMGSHGRGGLAKMLMGSVATKVLHLTHLPVTLVR</sequence>
<evidence type="ECO:0000313" key="3">
    <source>
        <dbReference type="EMBL" id="SDX41587.1"/>
    </source>
</evidence>
<reference evidence="4" key="1">
    <citation type="submission" date="2016-10" db="EMBL/GenBank/DDBJ databases">
        <authorList>
            <person name="Varghese N."/>
            <person name="Submissions S."/>
        </authorList>
    </citation>
    <scope>NUCLEOTIDE SEQUENCE [LARGE SCALE GENOMIC DNA]</scope>
    <source>
        <strain evidence="4">DSM 173</strain>
    </source>
</reference>
<dbReference type="InterPro" id="IPR014729">
    <property type="entry name" value="Rossmann-like_a/b/a_fold"/>
</dbReference>
<protein>
    <submittedName>
        <fullName evidence="3">Nucleotide-binding universal stress protein, UspA family</fullName>
    </submittedName>
</protein>
<evidence type="ECO:0000313" key="4">
    <source>
        <dbReference type="Proteomes" id="UP000198672"/>
    </source>
</evidence>
<dbReference type="InterPro" id="IPR006016">
    <property type="entry name" value="UspA"/>
</dbReference>
<dbReference type="PANTHER" id="PTHR46268:SF6">
    <property type="entry name" value="UNIVERSAL STRESS PROTEIN UP12"/>
    <property type="match status" value="1"/>
</dbReference>
<gene>
    <name evidence="3" type="ORF">SAMN05421644_10338</name>
</gene>
<dbReference type="Pfam" id="PF00582">
    <property type="entry name" value="Usp"/>
    <property type="match status" value="1"/>
</dbReference>
<accession>A0A1H3BI54</accession>
<evidence type="ECO:0000259" key="2">
    <source>
        <dbReference type="Pfam" id="PF00582"/>
    </source>
</evidence>
<dbReference type="EMBL" id="FNOW01000003">
    <property type="protein sequence ID" value="SDX41587.1"/>
    <property type="molecule type" value="Genomic_DNA"/>
</dbReference>
<dbReference type="STRING" id="61595.SAMN05421644_10338"/>
<evidence type="ECO:0000256" key="1">
    <source>
        <dbReference type="ARBA" id="ARBA00008791"/>
    </source>
</evidence>
<dbReference type="Proteomes" id="UP000198672">
    <property type="component" value="Unassembled WGS sequence"/>
</dbReference>
<dbReference type="CDD" id="cd00293">
    <property type="entry name" value="USP-like"/>
    <property type="match status" value="1"/>
</dbReference>
<dbReference type="Gene3D" id="3.40.50.620">
    <property type="entry name" value="HUPs"/>
    <property type="match status" value="1"/>
</dbReference>
<dbReference type="PANTHER" id="PTHR46268">
    <property type="entry name" value="STRESS RESPONSE PROTEIN NHAX"/>
    <property type="match status" value="1"/>
</dbReference>
<dbReference type="InterPro" id="IPR006015">
    <property type="entry name" value="Universal_stress_UspA"/>
</dbReference>
<name>A0A1H3BI54_ALLWA</name>
<dbReference type="SUPFAM" id="SSF52402">
    <property type="entry name" value="Adenine nucleotide alpha hydrolases-like"/>
    <property type="match status" value="1"/>
</dbReference>
<feature type="domain" description="UspA" evidence="2">
    <location>
        <begin position="2"/>
        <end position="140"/>
    </location>
</feature>
<comment type="similarity">
    <text evidence="1">Belongs to the universal stress protein A family.</text>
</comment>
<proteinExistence type="inferred from homology"/>